<evidence type="ECO:0000256" key="5">
    <source>
        <dbReference type="SAM" id="MobiDB-lite"/>
    </source>
</evidence>
<organism evidence="7 8">
    <name type="scientific">Leptobrachium leishanense</name>
    <name type="common">Leishan spiny toad</name>
    <dbReference type="NCBI Taxonomy" id="445787"/>
    <lineage>
        <taxon>Eukaryota</taxon>
        <taxon>Metazoa</taxon>
        <taxon>Chordata</taxon>
        <taxon>Craniata</taxon>
        <taxon>Vertebrata</taxon>
        <taxon>Euteleostomi</taxon>
        <taxon>Amphibia</taxon>
        <taxon>Batrachia</taxon>
        <taxon>Anura</taxon>
        <taxon>Pelobatoidea</taxon>
        <taxon>Megophryidae</taxon>
        <taxon>Leptobrachium</taxon>
    </lineage>
</organism>
<evidence type="ECO:0000313" key="7">
    <source>
        <dbReference type="Ensembl" id="ENSLLEP00000039395.1"/>
    </source>
</evidence>
<feature type="region of interest" description="Disordered" evidence="5">
    <location>
        <begin position="853"/>
        <end position="898"/>
    </location>
</feature>
<evidence type="ECO:0000256" key="1">
    <source>
        <dbReference type="ARBA" id="ARBA00022679"/>
    </source>
</evidence>
<feature type="domain" description="AAA+ ATPase" evidence="6">
    <location>
        <begin position="82"/>
        <end position="375"/>
    </location>
</feature>
<dbReference type="OrthoDB" id="439792at2759"/>
<evidence type="ECO:0000313" key="8">
    <source>
        <dbReference type="Proteomes" id="UP000694569"/>
    </source>
</evidence>
<feature type="region of interest" description="Disordered" evidence="5">
    <location>
        <begin position="510"/>
        <end position="560"/>
    </location>
</feature>
<sequence length="1875" mass="214674">MGGPVARETVAIGKGCQQISAGAESVGISYMQIPVGTVSAILNTSALACRISNMAPEKETQPLPLADPLNENEAERAFLLSKPTCFLIVGKPGVGKSTLGRKLSQAWKCVFIEAKEVINEHITRETEQGIKIQELLYQGQNIPEELVTQLLIDKINSPEVAHLGYVLCGFPSLSEEYVKIPEQIALIKSLKLKPDVLINIKCPDKDLCNRLSGQKQDPSTGSVYQREDWDPLLREKKKAQEVEEASDGEDEELIEEEEEDIQSLKDVMERLVCRLEDLSENVNERIKLYKDSLLRPLEDLMICHDPQYLIELDGNKKPDELFRSVFSRLESLGLRHGAVVMSLQGSEEEEVPEGMDDEELLRTLSSFRIVAPRYRWRRSRWGQFCPVALKEGYIRKGLAEFAVSFLDKMYVLSSEDALKKFMQNPRPFLLPPMPLPPCKVAVLGPKSSGKTTVCNLIAKQYGGKVFDMAQLIIPFAEEAKLRAVEKAQEDALQMAIQTVKQKLQEETFLKAQQESEREAAEAEDLSTGQGQEEQSPEEESQSVEKEELLEEQVGQKEMPQSKELIEEVNADHPEVQKMVTEAVKVANETPLTVAPEVYINALENAIKQFNEENNERFPGAPPVGGWVLENFPNSPNFWVPLLEKGLLPDTVICLRDNATNGKYLLSRLYIMNKQEIRSNILQRLQNERARKRQEEEEARKEQQEILRLKEEENIKLLEAEEVSEDTNQKPEDETDDQFSANAKKVVLPEAAPSEEVEKPTISVPEPEQEIEIPAVPDGEFPDVPEMEPLKQHITTFNDEWFLLESMFDKFPLTLTFAEIAEKTADMLLQEAITSMEKPFNYKGWAMTSQDFDEEAEDLQAELEAEEQGEEEEEESGNEEEEEDEDIVNERKRHHGDSKHFCPVSLKDNSILHPGDMENAVIYREKIYYCSSPEAKNKFLKDPENYVAHGEPLKAPPLRVFLLGTNGAGKTLNGRWLAEKLSIFHIQFKERLQEIMLSKLEKKIGPEFEEDHTEEDPADQDGLYGLDSNSSEASQQTDVMKTEEEVVLTEEEEAVRSYLADSEPLPLELLDQIVPEWWTKEPFRSTGFILDGFPSTVDEIQYVGESGLFPDIAVFLEVEENDVCDRLLPPRMEKWRESRRKKEDRKRKIKEVKQKLRDEQIAKRRAELLAEQNNQNEEKMKNQTEASDDEEEEEDEEVDNIEFILSEEFPEEEEEEDEDEEQEEDALERMRTEIQEKSEADAEALESAKEGLQRLKIPFVSMNGGRKPHIVQYQLYDKLRQIIDNRESIFEKCFPLSFVLSSKLLHMSYKHPSIFGRWDPVKLSQGEVIKPSQNQETPGYPLIYRQYIYFFSTKENRNTFTLNPLQFLRHSKPKPSVPIRIAIVGPPKSGKTTVAKLFASVYGLQRLSIGDAIRSVLENQMDTDLALEIKNHLVKGLIVPDELAIKCLEVAMMDLTCVTAGIILDGYPATKQQVALLEASYIIPVKIFELQLSMKEVLKRALTDQTNAKRPYPVHDSAQILAVKNSSYKQNVHQIKEYYATVHQNWCEVDAMRSKWWISNKITREVQKTISQIQTYLESIKEGKAAAIADFCITPQELQSRLGEFSLYCPVRLARRGELIDCSESSLRFAAEFRGHYYKMASQEELEAFLKSPELYVPPLAPRPLPPPEMLPRKLTVANVKAKFPKVAEMKGYCPVSYVDGKKRYEALVPGHIEHAVEYKDRIYIFESEITLKKFMRLPEKYWDHKLPRKLPPKMEPILLTSLPLTGYLEQGAASALIKALNDVGCLKPKYPYLSVKRSALLYIAYHLKAYNPRNSDHVRKKYKKKMEQFLERCELLIYLGNKMTHKYIEPQRRPIDFDFKLQYFLSLKDASPICT</sequence>
<feature type="compositionally biased region" description="Acidic residues" evidence="5">
    <location>
        <begin position="1207"/>
        <end position="1225"/>
    </location>
</feature>
<dbReference type="CDD" id="cd01428">
    <property type="entry name" value="ADK"/>
    <property type="match status" value="2"/>
</dbReference>
<feature type="region of interest" description="Disordered" evidence="5">
    <location>
        <begin position="717"/>
        <end position="738"/>
    </location>
</feature>
<keyword evidence="2" id="KW-0547">Nucleotide-binding</keyword>
<feature type="region of interest" description="Disordered" evidence="5">
    <location>
        <begin position="1007"/>
        <end position="1040"/>
    </location>
</feature>
<gene>
    <name evidence="7" type="primary">AK9</name>
</gene>
<feature type="compositionally biased region" description="Acidic residues" evidence="5">
    <location>
        <begin position="853"/>
        <end position="886"/>
    </location>
</feature>
<dbReference type="GO" id="GO:0019205">
    <property type="term" value="F:nucleobase-containing compound kinase activity"/>
    <property type="evidence" value="ECO:0007669"/>
    <property type="project" value="InterPro"/>
</dbReference>
<evidence type="ECO:0000259" key="6">
    <source>
        <dbReference type="SMART" id="SM00382"/>
    </source>
</evidence>
<feature type="compositionally biased region" description="Acidic residues" evidence="5">
    <location>
        <begin position="1007"/>
        <end position="1018"/>
    </location>
</feature>
<feature type="region of interest" description="Disordered" evidence="5">
    <location>
        <begin position="1169"/>
        <end position="1242"/>
    </location>
</feature>
<dbReference type="GeneTree" id="ENSGT00740000115564"/>
<feature type="compositionally biased region" description="Basic and acidic residues" evidence="5">
    <location>
        <begin position="510"/>
        <end position="520"/>
    </location>
</feature>
<dbReference type="SUPFAM" id="SSF52540">
    <property type="entry name" value="P-loop containing nucleoside triphosphate hydrolases"/>
    <property type="match status" value="4"/>
</dbReference>
<reference evidence="7" key="1">
    <citation type="submission" date="2025-08" db="UniProtKB">
        <authorList>
            <consortium name="Ensembl"/>
        </authorList>
    </citation>
    <scope>IDENTIFICATION</scope>
</reference>
<evidence type="ECO:0000256" key="2">
    <source>
        <dbReference type="ARBA" id="ARBA00022741"/>
    </source>
</evidence>
<dbReference type="PANTHER" id="PTHR23359">
    <property type="entry name" value="NUCLEOTIDE KINASE"/>
    <property type="match status" value="1"/>
</dbReference>
<accession>A0A8C5QLB0</accession>
<name>A0A8C5QLB0_9ANUR</name>
<protein>
    <submittedName>
        <fullName evidence="7">Adenylate kinase 9</fullName>
    </submittedName>
</protein>
<feature type="compositionally biased region" description="Polar residues" evidence="5">
    <location>
        <begin position="1026"/>
        <end position="1038"/>
    </location>
</feature>
<feature type="compositionally biased region" description="Acidic residues" evidence="5">
    <location>
        <begin position="1185"/>
        <end position="1199"/>
    </location>
</feature>
<feature type="compositionally biased region" description="Basic and acidic residues" evidence="5">
    <location>
        <begin position="1226"/>
        <end position="1242"/>
    </location>
</feature>
<keyword evidence="4" id="KW-0175">Coiled coil</keyword>
<dbReference type="GO" id="GO:0005524">
    <property type="term" value="F:ATP binding"/>
    <property type="evidence" value="ECO:0007669"/>
    <property type="project" value="InterPro"/>
</dbReference>
<proteinExistence type="predicted"/>
<dbReference type="Ensembl" id="ENSLLET00000040979.1">
    <property type="protein sequence ID" value="ENSLLEP00000039395.1"/>
    <property type="gene ID" value="ENSLLEG00000025014.1"/>
</dbReference>
<evidence type="ECO:0000256" key="3">
    <source>
        <dbReference type="ARBA" id="ARBA00022777"/>
    </source>
</evidence>
<dbReference type="Gene3D" id="3.40.50.300">
    <property type="entry name" value="P-loop containing nucleotide triphosphate hydrolases"/>
    <property type="match status" value="4"/>
</dbReference>
<keyword evidence="3" id="KW-0418">Kinase</keyword>
<dbReference type="Proteomes" id="UP000694569">
    <property type="component" value="Unplaced"/>
</dbReference>
<dbReference type="GO" id="GO:0006139">
    <property type="term" value="P:nucleobase-containing compound metabolic process"/>
    <property type="evidence" value="ECO:0007669"/>
    <property type="project" value="InterPro"/>
</dbReference>
<feature type="domain" description="AAA+ ATPase" evidence="6">
    <location>
        <begin position="436"/>
        <end position="933"/>
    </location>
</feature>
<feature type="coiled-coil region" evidence="4">
    <location>
        <begin position="239"/>
        <end position="281"/>
    </location>
</feature>
<evidence type="ECO:0000256" key="4">
    <source>
        <dbReference type="SAM" id="Coils"/>
    </source>
</evidence>
<keyword evidence="8" id="KW-1185">Reference proteome</keyword>
<dbReference type="InterPro" id="IPR000850">
    <property type="entry name" value="Adenylat/UMP-CMP_kin"/>
</dbReference>
<dbReference type="InterPro" id="IPR003593">
    <property type="entry name" value="AAA+_ATPase"/>
</dbReference>
<dbReference type="Pfam" id="PF00406">
    <property type="entry name" value="ADK"/>
    <property type="match status" value="2"/>
</dbReference>
<dbReference type="SMART" id="SM00382">
    <property type="entry name" value="AAA"/>
    <property type="match status" value="2"/>
</dbReference>
<reference evidence="7" key="2">
    <citation type="submission" date="2025-09" db="UniProtKB">
        <authorList>
            <consortium name="Ensembl"/>
        </authorList>
    </citation>
    <scope>IDENTIFICATION</scope>
</reference>
<dbReference type="InterPro" id="IPR027417">
    <property type="entry name" value="P-loop_NTPase"/>
</dbReference>
<keyword evidence="1" id="KW-0808">Transferase</keyword>